<feature type="active site" evidence="8">
    <location>
        <position position="240"/>
    </location>
</feature>
<accession>A0AB35U207</accession>
<dbReference type="SUPFAM" id="SSF53474">
    <property type="entry name" value="alpha/beta-Hydrolases"/>
    <property type="match status" value="1"/>
</dbReference>
<keyword evidence="7" id="KW-0645">Protease</keyword>
<evidence type="ECO:0000256" key="8">
    <source>
        <dbReference type="PIRSR" id="PIRSR005539-1"/>
    </source>
</evidence>
<reference evidence="10 11" key="1">
    <citation type="submission" date="2022-03" db="EMBL/GenBank/DDBJ databases">
        <title>Novel taxa within the pig intestine.</title>
        <authorList>
            <person name="Wylensek D."/>
            <person name="Bishof K."/>
            <person name="Afrizal A."/>
            <person name="Clavel T."/>
        </authorList>
    </citation>
    <scope>NUCLEOTIDE SEQUENCE [LARGE SCALE GENOMIC DNA]</scope>
    <source>
        <strain evidence="10 11">CLA-KB-P133</strain>
    </source>
</reference>
<dbReference type="PRINTS" id="PR00111">
    <property type="entry name" value="ABHYDROLASE"/>
</dbReference>
<dbReference type="AlphaFoldDB" id="A0AB35U207"/>
<evidence type="ECO:0000256" key="7">
    <source>
        <dbReference type="PIRNR" id="PIRNR005539"/>
    </source>
</evidence>
<comment type="caution">
    <text evidence="10">The sequence shown here is derived from an EMBL/GenBank/DDBJ whole genome shotgun (WGS) entry which is preliminary data.</text>
</comment>
<evidence type="ECO:0000256" key="5">
    <source>
        <dbReference type="ARBA" id="ARBA00022801"/>
    </source>
</evidence>
<dbReference type="PANTHER" id="PTHR43798">
    <property type="entry name" value="MONOACYLGLYCEROL LIPASE"/>
    <property type="match status" value="1"/>
</dbReference>
<evidence type="ECO:0000256" key="1">
    <source>
        <dbReference type="ARBA" id="ARBA00001585"/>
    </source>
</evidence>
<dbReference type="Proteomes" id="UP001286174">
    <property type="component" value="Unassembled WGS sequence"/>
</dbReference>
<dbReference type="PRINTS" id="PR00793">
    <property type="entry name" value="PROAMNOPTASE"/>
</dbReference>
<organism evidence="10 11">
    <name type="scientific">Grylomicrobium aquisgranensis</name>
    <dbReference type="NCBI Taxonomy" id="2926318"/>
    <lineage>
        <taxon>Bacteria</taxon>
        <taxon>Bacillati</taxon>
        <taxon>Bacillota</taxon>
        <taxon>Erysipelotrichia</taxon>
        <taxon>Erysipelotrichales</taxon>
        <taxon>Erysipelotrichaceae</taxon>
        <taxon>Grylomicrobium</taxon>
    </lineage>
</organism>
<dbReference type="Gene3D" id="3.40.50.1820">
    <property type="entry name" value="alpha/beta hydrolase"/>
    <property type="match status" value="1"/>
</dbReference>
<dbReference type="InterPro" id="IPR000073">
    <property type="entry name" value="AB_hydrolase_1"/>
</dbReference>
<evidence type="ECO:0000256" key="4">
    <source>
        <dbReference type="ARBA" id="ARBA00021843"/>
    </source>
</evidence>
<evidence type="ECO:0000256" key="3">
    <source>
        <dbReference type="ARBA" id="ARBA00012568"/>
    </source>
</evidence>
<sequence>MIEEKYIPFREYQTYVRIVKEDDQDSVPILLLHGGPGSTHNYFEVLDPLAKQRTVISYDQLGCGNSYVDHHPELWTLSTWMEELDNVIKSLHLTRFHLLGQSWGGMLALAYALQQPQGLQSLILSSTLSSSQLWGREQHRMLKYMTKEEQDAIAKAEETGNWQGEMAQEAIARYMKLHCADIKDNDPECLRREKRSGTESYMTAWGPNELTPQGTLKNFDVTDKLCEIKVPCLIISGTDDLCTPLIAKTMYDHLPYARWELFANARHMVFAEYTEKYLQLLADWCQETDTGMIRNESVQ</sequence>
<dbReference type="InterPro" id="IPR002410">
    <property type="entry name" value="Peptidase_S33"/>
</dbReference>
<dbReference type="InterPro" id="IPR029058">
    <property type="entry name" value="AB_hydrolase_fold"/>
</dbReference>
<gene>
    <name evidence="10" type="ORF">MOZ60_01170</name>
</gene>
<dbReference type="NCBIfam" id="NF045945">
    <property type="entry name" value="ProImpepLactob"/>
    <property type="match status" value="1"/>
</dbReference>
<dbReference type="PIRSF" id="PIRSF005539">
    <property type="entry name" value="Pept_S33_TRI_F1"/>
    <property type="match status" value="1"/>
</dbReference>
<dbReference type="NCBIfam" id="TIGR01250">
    <property type="entry name" value="pro_imino_pep_2"/>
    <property type="match status" value="1"/>
</dbReference>
<evidence type="ECO:0000313" key="10">
    <source>
        <dbReference type="EMBL" id="MDX8418699.1"/>
    </source>
</evidence>
<comment type="similarity">
    <text evidence="2 7">Belongs to the peptidase S33 family.</text>
</comment>
<evidence type="ECO:0000313" key="11">
    <source>
        <dbReference type="Proteomes" id="UP001286174"/>
    </source>
</evidence>
<comment type="function">
    <text evidence="7">Releases the N-terminal proline from various substrates.</text>
</comment>
<dbReference type="InterPro" id="IPR005945">
    <property type="entry name" value="Pro_imino_pep"/>
</dbReference>
<proteinExistence type="inferred from homology"/>
<evidence type="ECO:0000259" key="9">
    <source>
        <dbReference type="Pfam" id="PF00561"/>
    </source>
</evidence>
<protein>
    <recommendedName>
        <fullName evidence="4 7">Proline iminopeptidase</fullName>
        <shortName evidence="7">PIP</shortName>
        <ecNumber evidence="3 7">3.4.11.5</ecNumber>
    </recommendedName>
    <alternativeName>
        <fullName evidence="6 7">Prolyl aminopeptidase</fullName>
    </alternativeName>
</protein>
<comment type="catalytic activity">
    <reaction evidence="1 7">
        <text>Release of N-terminal proline from a peptide.</text>
        <dbReference type="EC" id="3.4.11.5"/>
    </reaction>
</comment>
<dbReference type="EMBL" id="JALBUR010000002">
    <property type="protein sequence ID" value="MDX8418699.1"/>
    <property type="molecule type" value="Genomic_DNA"/>
</dbReference>
<keyword evidence="7" id="KW-0031">Aminopeptidase</keyword>
<dbReference type="EC" id="3.4.11.5" evidence="3 7"/>
<feature type="active site" description="Proton donor" evidence="8">
    <location>
        <position position="267"/>
    </location>
</feature>
<feature type="active site" description="Nucleophile" evidence="8">
    <location>
        <position position="102"/>
    </location>
</feature>
<dbReference type="Pfam" id="PF00561">
    <property type="entry name" value="Abhydrolase_1"/>
    <property type="match status" value="1"/>
</dbReference>
<dbReference type="RefSeq" id="WP_370595353.1">
    <property type="nucleotide sequence ID" value="NZ_JALBUR010000002.1"/>
</dbReference>
<keyword evidence="5 7" id="KW-0378">Hydrolase</keyword>
<dbReference type="GO" id="GO:0004177">
    <property type="term" value="F:aminopeptidase activity"/>
    <property type="evidence" value="ECO:0007669"/>
    <property type="project" value="UniProtKB-KW"/>
</dbReference>
<feature type="domain" description="AB hydrolase-1" evidence="9">
    <location>
        <begin position="28"/>
        <end position="271"/>
    </location>
</feature>
<evidence type="ECO:0000256" key="6">
    <source>
        <dbReference type="ARBA" id="ARBA00029605"/>
    </source>
</evidence>
<name>A0AB35U207_9FIRM</name>
<dbReference type="GO" id="GO:0006508">
    <property type="term" value="P:proteolysis"/>
    <property type="evidence" value="ECO:0007669"/>
    <property type="project" value="UniProtKB-KW"/>
</dbReference>
<evidence type="ECO:0000256" key="2">
    <source>
        <dbReference type="ARBA" id="ARBA00010088"/>
    </source>
</evidence>
<dbReference type="InterPro" id="IPR050266">
    <property type="entry name" value="AB_hydrolase_sf"/>
</dbReference>
<keyword evidence="11" id="KW-1185">Reference proteome</keyword>